<evidence type="ECO:0000313" key="1">
    <source>
        <dbReference type="EMBL" id="EPF72572.1"/>
    </source>
</evidence>
<sequence>MKIINNVIYQKFWYESVLIKDDSQQLHPAVMEVERKLERKSDTQLVGTIYINSVILYDVVYKRRNEQFFSRNGLEVRLISKL</sequence>
<dbReference type="Proteomes" id="UP000014523">
    <property type="component" value="Unassembled WGS sequence"/>
</dbReference>
<gene>
    <name evidence="1" type="ORF">F957_03708</name>
</gene>
<dbReference type="EMBL" id="ATGG01000049">
    <property type="protein sequence ID" value="EPF72572.1"/>
    <property type="molecule type" value="Genomic_DNA"/>
</dbReference>
<keyword evidence="2" id="KW-1185">Reference proteome</keyword>
<organism evidence="1 2">
    <name type="scientific">Acinetobacter gyllenbergii CIP 110306 = MTCC 11365</name>
    <dbReference type="NCBI Taxonomy" id="1217657"/>
    <lineage>
        <taxon>Bacteria</taxon>
        <taxon>Pseudomonadati</taxon>
        <taxon>Pseudomonadota</taxon>
        <taxon>Gammaproteobacteria</taxon>
        <taxon>Moraxellales</taxon>
        <taxon>Moraxellaceae</taxon>
        <taxon>Acinetobacter</taxon>
    </lineage>
</organism>
<comment type="caution">
    <text evidence="1">The sequence shown here is derived from an EMBL/GenBank/DDBJ whole genome shotgun (WGS) entry which is preliminary data.</text>
</comment>
<accession>A0A829HEE1</accession>
<dbReference type="RefSeq" id="WP_016660604.1">
    <property type="nucleotide sequence ID" value="NZ_ASQH01000024.1"/>
</dbReference>
<proteinExistence type="predicted"/>
<protein>
    <submittedName>
        <fullName evidence="1">Uncharacterized protein</fullName>
    </submittedName>
</protein>
<name>A0A829HEE1_9GAMM</name>
<dbReference type="AlphaFoldDB" id="A0A829HEE1"/>
<evidence type="ECO:0000313" key="2">
    <source>
        <dbReference type="Proteomes" id="UP000014523"/>
    </source>
</evidence>
<reference evidence="1 2" key="1">
    <citation type="submission" date="2013-06" db="EMBL/GenBank/DDBJ databases">
        <title>The Genome Sequence of Acinetobacter gyllenbergii CIP 110306.</title>
        <authorList>
            <consortium name="The Broad Institute Genome Sequencing Platform"/>
            <consortium name="The Broad Institute Genome Sequencing Center for Infectious Disease"/>
            <person name="Cerqueira G."/>
            <person name="Feldgarden M."/>
            <person name="Courvalin P."/>
            <person name="Perichon B."/>
            <person name="Grillot-Courvalin C."/>
            <person name="Clermont D."/>
            <person name="Rocha E."/>
            <person name="Yoon E.-J."/>
            <person name="Nemec A."/>
            <person name="Young S.K."/>
            <person name="Zeng Q."/>
            <person name="Gargeya S."/>
            <person name="Fitzgerald M."/>
            <person name="Abouelleil A."/>
            <person name="Alvarado L."/>
            <person name="Berlin A.M."/>
            <person name="Chapman S.B."/>
            <person name="Dewar J."/>
            <person name="Goldberg J."/>
            <person name="Griggs A."/>
            <person name="Gujja S."/>
            <person name="Hansen M."/>
            <person name="Howarth C."/>
            <person name="Imamovic A."/>
            <person name="Larimer J."/>
            <person name="McCowan C."/>
            <person name="Murphy C."/>
            <person name="Pearson M."/>
            <person name="Priest M."/>
            <person name="Roberts A."/>
            <person name="Saif S."/>
            <person name="Shea T."/>
            <person name="Sykes S."/>
            <person name="Wortman J."/>
            <person name="Nusbaum C."/>
            <person name="Birren B."/>
        </authorList>
    </citation>
    <scope>NUCLEOTIDE SEQUENCE [LARGE SCALE GENOMIC DNA]</scope>
    <source>
        <strain evidence="1 2">CIP 110306</strain>
    </source>
</reference>